<dbReference type="AlphaFoldDB" id="A0A292Q507"/>
<feature type="binding site" evidence="4">
    <location>
        <position position="49"/>
    </location>
    <ligand>
        <name>Mg(2+)</name>
        <dbReference type="ChEBI" id="CHEBI:18420"/>
    </ligand>
</feature>
<sequence>MSKLTSYLRSLYGAPGPVGRCLITGLDASGKTALLYRMKLGEKVVTIPTIGFNCEDVPRGEDIITFWDIGGCGKIRPLIRHYMTPGHSVIFLVSTSECVRDAERYKDTIDELKAQVTESVRVGVVFILVAFSKQDLLTEAEHHQEAAVKQYVKETMDALLPMGAAKGLFSVMSTGFSADEGKGVDELLDALIAGVKRNNVDPVALPELGCPVEPVHKPIPEDVKDPYVGFAPERFFEMMESASLHVWDHRAHVRGGFYVLMKCLGSGLGLWDAVEDFLNVLDKMLATDAARAQVEGTERKFRNTVHRTMTTFYLHSIYLSMLKFMEFRNPPRIPEHPDFEAFIRTNSHLLSSSLWSTYYSRDLMFSPPAKESWRLPDLKPLPTYFRPGGQIPLFLSSPTPSDPNKHYKIFALATLKRTKATRSRRGKVIADALDALNRHTIRQRVRDPTVKPYSATKAYFYIQIFHAAIEGLGTSLDITHLSYDAFALAFPDLVQGDFWREYYKEKVWESVQARAEFVPPTVKPLPNIIPLVDITPAAAREARKRATGKVLADDTELMLAEHWAFSDMQDPSLMLRSHGGMIWWYFSALWTAIRSQSSSHAPSSPSPNTSATIPSTLGATARLLVKDELLKDDSTRGVTEKTFWVQIMLQRMAGFETTAGDGSWDRNTCLVDARRFLAENRVVADEDLWMEYYSAESWWSADAASMFLPPDLKDLRGVVSVGDGDGDGKGPWAGVYIS</sequence>
<protein>
    <recommendedName>
        <fullName evidence="7">ADP-ribosylation factor</fullName>
    </recommendedName>
</protein>
<dbReference type="GO" id="GO:0046872">
    <property type="term" value="F:metal ion binding"/>
    <property type="evidence" value="ECO:0007669"/>
    <property type="project" value="UniProtKB-KW"/>
</dbReference>
<dbReference type="PROSITE" id="PS51417">
    <property type="entry name" value="ARF"/>
    <property type="match status" value="1"/>
</dbReference>
<organism evidence="5 6">
    <name type="scientific">Tuber aestivum</name>
    <name type="common">summer truffle</name>
    <dbReference type="NCBI Taxonomy" id="59557"/>
    <lineage>
        <taxon>Eukaryota</taxon>
        <taxon>Fungi</taxon>
        <taxon>Dikarya</taxon>
        <taxon>Ascomycota</taxon>
        <taxon>Pezizomycotina</taxon>
        <taxon>Pezizomycetes</taxon>
        <taxon>Pezizales</taxon>
        <taxon>Tuberaceae</taxon>
        <taxon>Tuber</taxon>
    </lineage>
</organism>
<evidence type="ECO:0000313" key="5">
    <source>
        <dbReference type="EMBL" id="CUS13823.1"/>
    </source>
</evidence>
<evidence type="ECO:0000256" key="3">
    <source>
        <dbReference type="PIRSR" id="PIRSR606689-1"/>
    </source>
</evidence>
<dbReference type="SUPFAM" id="SSF52540">
    <property type="entry name" value="P-loop containing nucleoside triphosphate hydrolases"/>
    <property type="match status" value="1"/>
</dbReference>
<keyword evidence="6" id="KW-1185">Reference proteome</keyword>
<evidence type="ECO:0000256" key="1">
    <source>
        <dbReference type="ARBA" id="ARBA00022741"/>
    </source>
</evidence>
<accession>A0A292Q507</accession>
<evidence type="ECO:0000256" key="4">
    <source>
        <dbReference type="PIRSR" id="PIRSR606689-2"/>
    </source>
</evidence>
<evidence type="ECO:0000256" key="2">
    <source>
        <dbReference type="ARBA" id="ARBA00023134"/>
    </source>
</evidence>
<feature type="binding site" evidence="3">
    <location>
        <begin position="25"/>
        <end position="32"/>
    </location>
    <ligand>
        <name>GTP</name>
        <dbReference type="ChEBI" id="CHEBI:37565"/>
    </ligand>
</feature>
<keyword evidence="2 3" id="KW-0342">GTP-binding</keyword>
<evidence type="ECO:0008006" key="7">
    <source>
        <dbReference type="Google" id="ProtNLM"/>
    </source>
</evidence>
<dbReference type="GO" id="GO:0003924">
    <property type="term" value="F:GTPase activity"/>
    <property type="evidence" value="ECO:0007669"/>
    <property type="project" value="InterPro"/>
</dbReference>
<feature type="binding site" evidence="4">
    <location>
        <position position="32"/>
    </location>
    <ligand>
        <name>Mg(2+)</name>
        <dbReference type="ChEBI" id="CHEBI:18420"/>
    </ligand>
</feature>
<dbReference type="PANTHER" id="PTHR11711">
    <property type="entry name" value="ADP RIBOSYLATION FACTOR-RELATED"/>
    <property type="match status" value="1"/>
</dbReference>
<dbReference type="InterPro" id="IPR006689">
    <property type="entry name" value="Small_GTPase_ARF/SAR"/>
</dbReference>
<feature type="binding site" evidence="3">
    <location>
        <position position="71"/>
    </location>
    <ligand>
        <name>GTP</name>
        <dbReference type="ChEBI" id="CHEBI:37565"/>
    </ligand>
</feature>
<keyword evidence="4" id="KW-0460">Magnesium</keyword>
<gene>
    <name evidence="5" type="ORF">GSTUAT00002034001</name>
</gene>
<dbReference type="Proteomes" id="UP001412239">
    <property type="component" value="Unassembled WGS sequence"/>
</dbReference>
<dbReference type="InterPro" id="IPR027417">
    <property type="entry name" value="P-loop_NTPase"/>
</dbReference>
<evidence type="ECO:0000313" key="6">
    <source>
        <dbReference type="Proteomes" id="UP001412239"/>
    </source>
</evidence>
<name>A0A292Q507_9PEZI</name>
<dbReference type="Gene3D" id="3.40.50.300">
    <property type="entry name" value="P-loop containing nucleotide triphosphate hydrolases"/>
    <property type="match status" value="1"/>
</dbReference>
<keyword evidence="1 3" id="KW-0547">Nucleotide-binding</keyword>
<dbReference type="SMART" id="SM00177">
    <property type="entry name" value="ARF"/>
    <property type="match status" value="1"/>
</dbReference>
<dbReference type="EMBL" id="LN890966">
    <property type="protein sequence ID" value="CUS13823.1"/>
    <property type="molecule type" value="Genomic_DNA"/>
</dbReference>
<keyword evidence="4" id="KW-0479">Metal-binding</keyword>
<proteinExistence type="predicted"/>
<dbReference type="InterPro" id="IPR024156">
    <property type="entry name" value="Small_GTPase_ARF"/>
</dbReference>
<dbReference type="Pfam" id="PF00025">
    <property type="entry name" value="Arf"/>
    <property type="match status" value="1"/>
</dbReference>
<reference evidence="5" key="1">
    <citation type="submission" date="2015-10" db="EMBL/GenBank/DDBJ databases">
        <authorList>
            <person name="Regsiter A."/>
            <person name="william w."/>
        </authorList>
    </citation>
    <scope>NUCLEOTIDE SEQUENCE</scope>
    <source>
        <strain evidence="5">Montdore</strain>
    </source>
</reference>
<dbReference type="GO" id="GO:0005525">
    <property type="term" value="F:GTP binding"/>
    <property type="evidence" value="ECO:0007669"/>
    <property type="project" value="UniProtKB-KW"/>
</dbReference>